<comment type="caution">
    <text evidence="2">The sequence shown here is derived from an EMBL/GenBank/DDBJ whole genome shotgun (WGS) entry which is preliminary data.</text>
</comment>
<keyword evidence="3" id="KW-1185">Reference proteome</keyword>
<keyword evidence="1" id="KW-1133">Transmembrane helix</keyword>
<protein>
    <submittedName>
        <fullName evidence="2">Uncharacterized protein</fullName>
    </submittedName>
</protein>
<feature type="transmembrane region" description="Helical" evidence="1">
    <location>
        <begin position="12"/>
        <end position="33"/>
    </location>
</feature>
<evidence type="ECO:0000313" key="2">
    <source>
        <dbReference type="EMBL" id="MDD1782203.1"/>
    </source>
</evidence>
<evidence type="ECO:0000256" key="1">
    <source>
        <dbReference type="SAM" id="Phobius"/>
    </source>
</evidence>
<keyword evidence="1" id="KW-0472">Membrane</keyword>
<proteinExistence type="predicted"/>
<dbReference type="RefSeq" id="WP_274142848.1">
    <property type="nucleotide sequence ID" value="NZ_JAJUBB010000009.1"/>
</dbReference>
<dbReference type="EMBL" id="JAJUBB010000009">
    <property type="protein sequence ID" value="MDD1782203.1"/>
    <property type="molecule type" value="Genomic_DNA"/>
</dbReference>
<sequence length="202" mass="22422">MRWLLRFRDSSAVQWALLTLIIGTLVITAIPAFERVMRHADEVEFRYLANAFAGGVKNVQMRATLQPIDRQHDMVSVDGFSFRLTPQKNKHAGHPFALTGGALVLANLSSQDCGALFNALTGQSYWLDNDLRAKALTRPQPMVRAIVAKDKGISASPYCRFERPVRAGFWGDDSSANLARHVFAFYPATGRVEVLSKTGEVK</sequence>
<reference evidence="2" key="1">
    <citation type="submission" date="2021-12" db="EMBL/GenBank/DDBJ databases">
        <title>Enterovibrio ZSDZ35 sp. nov. and Enterovibrio ZSDZ42 sp. nov., isolated from coastal seawater in Qingdao.</title>
        <authorList>
            <person name="Zhang P."/>
        </authorList>
    </citation>
    <scope>NUCLEOTIDE SEQUENCE</scope>
    <source>
        <strain evidence="2">ZSDZ35</strain>
    </source>
</reference>
<gene>
    <name evidence="2" type="ORF">LRP49_13575</name>
</gene>
<organism evidence="2 3">
    <name type="scientific">Enterovibrio qingdaonensis</name>
    <dbReference type="NCBI Taxonomy" id="2899818"/>
    <lineage>
        <taxon>Bacteria</taxon>
        <taxon>Pseudomonadati</taxon>
        <taxon>Pseudomonadota</taxon>
        <taxon>Gammaproteobacteria</taxon>
        <taxon>Vibrionales</taxon>
        <taxon>Vibrionaceae</taxon>
        <taxon>Enterovibrio</taxon>
    </lineage>
</organism>
<evidence type="ECO:0000313" key="3">
    <source>
        <dbReference type="Proteomes" id="UP001149821"/>
    </source>
</evidence>
<dbReference type="Proteomes" id="UP001149821">
    <property type="component" value="Unassembled WGS sequence"/>
</dbReference>
<name>A0ABT5QMJ5_9GAMM</name>
<accession>A0ABT5QMJ5</accession>
<keyword evidence="1" id="KW-0812">Transmembrane</keyword>